<dbReference type="RefSeq" id="WP_076971725.1">
    <property type="nucleotide sequence ID" value="NZ_ASQP01000410.1"/>
</dbReference>
<keyword evidence="1" id="KW-0812">Transmembrane</keyword>
<feature type="transmembrane region" description="Helical" evidence="1">
    <location>
        <begin position="6"/>
        <end position="28"/>
    </location>
</feature>
<gene>
    <name evidence="2" type="ORF">SPAR_32421</name>
</gene>
<proteinExistence type="predicted"/>
<keyword evidence="3" id="KW-1185">Reference proteome</keyword>
<dbReference type="Proteomes" id="UP000186168">
    <property type="component" value="Unassembled WGS sequence"/>
</dbReference>
<feature type="transmembrane region" description="Helical" evidence="1">
    <location>
        <begin position="149"/>
        <end position="169"/>
    </location>
</feature>
<feature type="transmembrane region" description="Helical" evidence="1">
    <location>
        <begin position="65"/>
        <end position="84"/>
    </location>
</feature>
<organism evidence="2 3">
    <name type="scientific">Streptomyces sparsogenes DSM 40356</name>
    <dbReference type="NCBI Taxonomy" id="1331668"/>
    <lineage>
        <taxon>Bacteria</taxon>
        <taxon>Bacillati</taxon>
        <taxon>Actinomycetota</taxon>
        <taxon>Actinomycetes</taxon>
        <taxon>Kitasatosporales</taxon>
        <taxon>Streptomycetaceae</taxon>
        <taxon>Streptomyces</taxon>
    </lineage>
</organism>
<evidence type="ECO:0000313" key="3">
    <source>
        <dbReference type="Proteomes" id="UP000186168"/>
    </source>
</evidence>
<keyword evidence="1" id="KW-1133">Transmembrane helix</keyword>
<accession>A0A1R1SAF5</accession>
<sequence length="175" mass="18243">MSHAVLALGAATVTASGCVWYLPALADLRAGADRPLSHRRAAVTCLSGWATTGVVAVLLLVAEAWWIPSAAAAAGAAVTVGFRIRAAEQRRRESRETARHWARLRLRQSPPDTGRGRCVVAALIGFGLAAAAATTAWRVAAGPEDGGDWLVIATVPAGVVALFLALAFVSARRLR</sequence>
<evidence type="ECO:0000313" key="2">
    <source>
        <dbReference type="EMBL" id="OMI35198.1"/>
    </source>
</evidence>
<reference evidence="2 3" key="1">
    <citation type="submission" date="2013-05" db="EMBL/GenBank/DDBJ databases">
        <title>Genome sequence of Streptomyces sparsogenes DSM 40356.</title>
        <authorList>
            <person name="Coyne S."/>
            <person name="Seebeck F.P."/>
        </authorList>
    </citation>
    <scope>NUCLEOTIDE SEQUENCE [LARGE SCALE GENOMIC DNA]</scope>
    <source>
        <strain evidence="2 3">DSM 40356</strain>
    </source>
</reference>
<comment type="caution">
    <text evidence="2">The sequence shown here is derived from an EMBL/GenBank/DDBJ whole genome shotgun (WGS) entry which is preliminary data.</text>
</comment>
<feature type="transmembrane region" description="Helical" evidence="1">
    <location>
        <begin position="118"/>
        <end position="137"/>
    </location>
</feature>
<feature type="transmembrane region" description="Helical" evidence="1">
    <location>
        <begin position="40"/>
        <end position="59"/>
    </location>
</feature>
<protein>
    <submittedName>
        <fullName evidence="2">Putative secreted protein</fullName>
    </submittedName>
</protein>
<name>A0A1R1SAF5_9ACTN</name>
<dbReference type="EMBL" id="ASQP01000410">
    <property type="protein sequence ID" value="OMI35198.1"/>
    <property type="molecule type" value="Genomic_DNA"/>
</dbReference>
<dbReference type="AlphaFoldDB" id="A0A1R1SAF5"/>
<evidence type="ECO:0000256" key="1">
    <source>
        <dbReference type="SAM" id="Phobius"/>
    </source>
</evidence>
<keyword evidence="1" id="KW-0472">Membrane</keyword>